<dbReference type="EMBL" id="CFOE01001127">
    <property type="protein sequence ID" value="CFE48381.1"/>
    <property type="molecule type" value="Genomic_DNA"/>
</dbReference>
<protein>
    <submittedName>
        <fullName evidence="2">Uncharacterized protein</fullName>
    </submittedName>
</protein>
<sequence>MAARYQWGSSGCTRIITSSAARALAVRKPNTRRNPGVIASCWRRDSRHRSGGSHSAAPPMPAAPRATSTPPPARCWWRTIVANNRVSLAVRALSFDSNQLMTGSS</sequence>
<dbReference type="Proteomes" id="UP000048289">
    <property type="component" value="Unassembled WGS sequence"/>
</dbReference>
<reference evidence="2 3" key="1">
    <citation type="submission" date="2015-03" db="EMBL/GenBank/DDBJ databases">
        <authorList>
            <consortium name="Pathogen Informatics"/>
        </authorList>
    </citation>
    <scope>NUCLEOTIDE SEQUENCE [LARGE SCALE GENOMIC DNA]</scope>
    <source>
        <strain evidence="2 3">G09901357</strain>
    </source>
</reference>
<organism evidence="2 3">
    <name type="scientific">Mycobacterium tuberculosis</name>
    <dbReference type="NCBI Taxonomy" id="1773"/>
    <lineage>
        <taxon>Bacteria</taxon>
        <taxon>Bacillati</taxon>
        <taxon>Actinomycetota</taxon>
        <taxon>Actinomycetes</taxon>
        <taxon>Mycobacteriales</taxon>
        <taxon>Mycobacteriaceae</taxon>
        <taxon>Mycobacterium</taxon>
        <taxon>Mycobacterium tuberculosis complex</taxon>
    </lineage>
</organism>
<evidence type="ECO:0000313" key="3">
    <source>
        <dbReference type="Proteomes" id="UP000048289"/>
    </source>
</evidence>
<name>A0A654TIU8_MYCTX</name>
<proteinExistence type="predicted"/>
<accession>A0A654TIU8</accession>
<evidence type="ECO:0000313" key="2">
    <source>
        <dbReference type="EMBL" id="CFE48381.1"/>
    </source>
</evidence>
<gene>
    <name evidence="2" type="ORF">ERS007681_04499</name>
</gene>
<feature type="compositionally biased region" description="Low complexity" evidence="1">
    <location>
        <begin position="52"/>
        <end position="68"/>
    </location>
</feature>
<evidence type="ECO:0000256" key="1">
    <source>
        <dbReference type="SAM" id="MobiDB-lite"/>
    </source>
</evidence>
<dbReference type="AlphaFoldDB" id="A0A654TIU8"/>
<feature type="region of interest" description="Disordered" evidence="1">
    <location>
        <begin position="35"/>
        <end position="70"/>
    </location>
</feature>